<dbReference type="PANTHER" id="PTHR28014">
    <property type="entry name" value="NEGATIVE REGULATOR OF RAS-CAMP PATHWAY"/>
    <property type="match status" value="1"/>
</dbReference>
<sequence length="136" mass="15004">MPHQGKRDGAASDRGHGRAVKCCNSKVAVNLSARIPHAMLLDFPSPILTVSPDALKHLDGDGAIKSLWYLFTKCKGSLHDGPRLENISWRLWYQEMAATGSYRPLTPNSPSSEVTDRPFVLSQGEYLVVISLENSR</sequence>
<dbReference type="GO" id="GO:0031930">
    <property type="term" value="P:mitochondria-nucleus signaling pathway"/>
    <property type="evidence" value="ECO:0007669"/>
    <property type="project" value="TreeGrafter"/>
</dbReference>
<dbReference type="Proteomes" id="UP000017559">
    <property type="component" value="Unassembled WGS sequence"/>
</dbReference>
<feature type="domain" description="Nitrogen regulatory protein areA GATA-like" evidence="1">
    <location>
        <begin position="67"/>
        <end position="94"/>
    </location>
</feature>
<evidence type="ECO:0000313" key="3">
    <source>
        <dbReference type="Proteomes" id="UP000017559"/>
    </source>
</evidence>
<dbReference type="GO" id="GO:0000122">
    <property type="term" value="P:negative regulation of transcription by RNA polymerase II"/>
    <property type="evidence" value="ECO:0007669"/>
    <property type="project" value="TreeGrafter"/>
</dbReference>
<dbReference type="EMBL" id="AWSO01001137">
    <property type="protein sequence ID" value="ESK85136.1"/>
    <property type="molecule type" value="Genomic_DNA"/>
</dbReference>
<dbReference type="AlphaFoldDB" id="V2WXA4"/>
<dbReference type="GO" id="GO:0005737">
    <property type="term" value="C:cytoplasm"/>
    <property type="evidence" value="ECO:0007669"/>
    <property type="project" value="TreeGrafter"/>
</dbReference>
<dbReference type="OrthoDB" id="515401at2759"/>
<dbReference type="HOGENOM" id="CLU_1875973_0_0_1"/>
<dbReference type="GO" id="GO:0006808">
    <property type="term" value="P:regulation of nitrogen utilization"/>
    <property type="evidence" value="ECO:0007669"/>
    <property type="project" value="TreeGrafter"/>
</dbReference>
<dbReference type="InterPro" id="IPR013860">
    <property type="entry name" value="AreA_GATA"/>
</dbReference>
<accession>V2WXA4</accession>
<name>V2WXA4_MONRO</name>
<dbReference type="STRING" id="1381753.V2WXA4"/>
<dbReference type="PANTHER" id="PTHR28014:SF1">
    <property type="entry name" value="NEGATIVE REGULATOR OF RAS-CAMP PATHWAY"/>
    <property type="match status" value="1"/>
</dbReference>
<organism evidence="2 3">
    <name type="scientific">Moniliophthora roreri (strain MCA 2997)</name>
    <name type="common">Cocoa frosty pod rot fungus</name>
    <name type="synonym">Crinipellis roreri</name>
    <dbReference type="NCBI Taxonomy" id="1381753"/>
    <lineage>
        <taxon>Eukaryota</taxon>
        <taxon>Fungi</taxon>
        <taxon>Dikarya</taxon>
        <taxon>Basidiomycota</taxon>
        <taxon>Agaricomycotina</taxon>
        <taxon>Agaricomycetes</taxon>
        <taxon>Agaricomycetidae</taxon>
        <taxon>Agaricales</taxon>
        <taxon>Marasmiineae</taxon>
        <taxon>Marasmiaceae</taxon>
        <taxon>Moniliophthora</taxon>
    </lineage>
</organism>
<comment type="caution">
    <text evidence="2">The sequence shown here is derived from an EMBL/GenBank/DDBJ whole genome shotgun (WGS) entry which is preliminary data.</text>
</comment>
<dbReference type="Pfam" id="PF08550">
    <property type="entry name" value="GATA_AreA"/>
    <property type="match status" value="1"/>
</dbReference>
<dbReference type="InterPro" id="IPR053043">
    <property type="entry name" value="Ras-cAMP_regulatory"/>
</dbReference>
<proteinExistence type="predicted"/>
<gene>
    <name evidence="2" type="ORF">Moror_3591</name>
</gene>
<dbReference type="KEGG" id="mrr:Moror_3591"/>
<reference evidence="2 3" key="1">
    <citation type="journal article" date="2014" name="BMC Genomics">
        <title>Genome and secretome analysis of the hemibiotrophic fungal pathogen, Moniliophthora roreri, which causes frosty pod rot disease of cacao: mechanisms of the biotrophic and necrotrophic phases.</title>
        <authorList>
            <person name="Meinhardt L.W."/>
            <person name="Costa G.G.L."/>
            <person name="Thomazella D.P.T."/>
            <person name="Teixeira P.J.P.L."/>
            <person name="Carazzolle M.F."/>
            <person name="Schuster S.C."/>
            <person name="Carlson J.E."/>
            <person name="Guiltinan M.J."/>
            <person name="Mieczkowski P."/>
            <person name="Farmer A."/>
            <person name="Ramaraj T."/>
            <person name="Crozier J."/>
            <person name="Davis R.E."/>
            <person name="Shao J."/>
            <person name="Melnick R.L."/>
            <person name="Pereira G.A.G."/>
            <person name="Bailey B.A."/>
        </authorList>
    </citation>
    <scope>NUCLEOTIDE SEQUENCE [LARGE SCALE GENOMIC DNA]</scope>
    <source>
        <strain evidence="2 3">MCA 2997</strain>
    </source>
</reference>
<evidence type="ECO:0000259" key="1">
    <source>
        <dbReference type="Pfam" id="PF08550"/>
    </source>
</evidence>
<evidence type="ECO:0000313" key="2">
    <source>
        <dbReference type="EMBL" id="ESK85136.1"/>
    </source>
</evidence>
<keyword evidence="3" id="KW-1185">Reference proteome</keyword>
<protein>
    <submittedName>
        <fullName evidence="2">DUF1752-domain-containing protein</fullName>
    </submittedName>
</protein>